<sequence>MLLAASSPTTDQKPSITKECTNSNNENLFENQNQNESAPVVYKVELLDPSITSIPGDLAFFVSQNHDSSDAGTEYSSSTNQESKTFKKIKKSEFEKLFSDCVVNQEGQIEHQGNLLLCNNMPVTVKSLKKGIVN</sequence>
<feature type="compositionally biased region" description="Low complexity" evidence="1">
    <location>
        <begin position="22"/>
        <end position="34"/>
    </location>
</feature>
<evidence type="ECO:0000313" key="2">
    <source>
        <dbReference type="EMBL" id="PVU92430.1"/>
    </source>
</evidence>
<evidence type="ECO:0000256" key="1">
    <source>
        <dbReference type="SAM" id="MobiDB-lite"/>
    </source>
</evidence>
<organism evidence="2 3">
    <name type="scientific">Furculomyces boomerangus</name>
    <dbReference type="NCBI Taxonomy" id="61424"/>
    <lineage>
        <taxon>Eukaryota</taxon>
        <taxon>Fungi</taxon>
        <taxon>Fungi incertae sedis</taxon>
        <taxon>Zoopagomycota</taxon>
        <taxon>Kickxellomycotina</taxon>
        <taxon>Harpellomycetes</taxon>
        <taxon>Harpellales</taxon>
        <taxon>Harpellaceae</taxon>
        <taxon>Furculomyces</taxon>
    </lineage>
</organism>
<feature type="region of interest" description="Disordered" evidence="1">
    <location>
        <begin position="1"/>
        <end position="34"/>
    </location>
</feature>
<keyword evidence="3" id="KW-1185">Reference proteome</keyword>
<accession>A0A2T9YJA5</accession>
<dbReference type="Proteomes" id="UP000245699">
    <property type="component" value="Unassembled WGS sequence"/>
</dbReference>
<feature type="compositionally biased region" description="Polar residues" evidence="1">
    <location>
        <begin position="1"/>
        <end position="21"/>
    </location>
</feature>
<dbReference type="InterPro" id="IPR012340">
    <property type="entry name" value="NA-bd_OB-fold"/>
</dbReference>
<protein>
    <submittedName>
        <fullName evidence="2">Uncharacterized protein</fullName>
    </submittedName>
</protein>
<evidence type="ECO:0000313" key="3">
    <source>
        <dbReference type="Proteomes" id="UP000245699"/>
    </source>
</evidence>
<comment type="caution">
    <text evidence="2">The sequence shown here is derived from an EMBL/GenBank/DDBJ whole genome shotgun (WGS) entry which is preliminary data.</text>
</comment>
<reference evidence="2 3" key="1">
    <citation type="journal article" date="2018" name="MBio">
        <title>Comparative Genomics Reveals the Core Gene Toolbox for the Fungus-Insect Symbiosis.</title>
        <authorList>
            <person name="Wang Y."/>
            <person name="Stata M."/>
            <person name="Wang W."/>
            <person name="Stajich J.E."/>
            <person name="White M.M."/>
            <person name="Moncalvo J.M."/>
        </authorList>
    </citation>
    <scope>NUCLEOTIDE SEQUENCE [LARGE SCALE GENOMIC DNA]</scope>
    <source>
        <strain evidence="2 3">AUS-77-4</strain>
    </source>
</reference>
<dbReference type="Gene3D" id="2.40.50.140">
    <property type="entry name" value="Nucleic acid-binding proteins"/>
    <property type="match status" value="1"/>
</dbReference>
<name>A0A2T9YJA5_9FUNG</name>
<proteinExistence type="predicted"/>
<gene>
    <name evidence="2" type="ORF">BB559_003721</name>
</gene>
<dbReference type="EMBL" id="MBFT01000367">
    <property type="protein sequence ID" value="PVU92430.1"/>
    <property type="molecule type" value="Genomic_DNA"/>
</dbReference>
<dbReference type="AlphaFoldDB" id="A0A2T9YJA5"/>